<reference evidence="1 2" key="1">
    <citation type="submission" date="2016-08" db="EMBL/GenBank/DDBJ databases">
        <title>Complete genome sequence of Streptomyces agglomeratus strain 6-3-2, a novel anti-MRSA actinomycete isolated from Wuli of Tebit, China.</title>
        <authorList>
            <person name="Chen X."/>
        </authorList>
    </citation>
    <scope>NUCLEOTIDE SEQUENCE [LARGE SCALE GENOMIC DNA]</scope>
    <source>
        <strain evidence="1 2">6-3-2</strain>
    </source>
</reference>
<keyword evidence="2" id="KW-1185">Reference proteome</keyword>
<name>A0A1E5NYY8_9ACTN</name>
<evidence type="ECO:0008006" key="3">
    <source>
        <dbReference type="Google" id="ProtNLM"/>
    </source>
</evidence>
<dbReference type="STRING" id="285458.BGM19_38815"/>
<evidence type="ECO:0000313" key="2">
    <source>
        <dbReference type="Proteomes" id="UP000095759"/>
    </source>
</evidence>
<comment type="caution">
    <text evidence="1">The sequence shown here is derived from an EMBL/GenBank/DDBJ whole genome shotgun (WGS) entry which is preliminary data.</text>
</comment>
<dbReference type="InterPro" id="IPR031009">
    <property type="entry name" value="Tcm_partner"/>
</dbReference>
<dbReference type="OrthoDB" id="5070486at2"/>
<dbReference type="AlphaFoldDB" id="A0A1E5NYY8"/>
<organism evidence="1 2">
    <name type="scientific">Streptomyces agglomeratus</name>
    <dbReference type="NCBI Taxonomy" id="285458"/>
    <lineage>
        <taxon>Bacteria</taxon>
        <taxon>Bacillati</taxon>
        <taxon>Actinomycetota</taxon>
        <taxon>Actinomycetes</taxon>
        <taxon>Kitasatosporales</taxon>
        <taxon>Streptomycetaceae</taxon>
        <taxon>Streptomyces</taxon>
    </lineage>
</organism>
<evidence type="ECO:0000313" key="1">
    <source>
        <dbReference type="EMBL" id="OEJ21489.1"/>
    </source>
</evidence>
<accession>A0A1E5NYY8</accession>
<proteinExistence type="predicted"/>
<dbReference type="NCBIfam" id="TIGR04474">
    <property type="entry name" value="tcm_partner"/>
    <property type="match status" value="1"/>
</dbReference>
<dbReference type="EMBL" id="MEHJ01000002">
    <property type="protein sequence ID" value="OEJ21489.1"/>
    <property type="molecule type" value="Genomic_DNA"/>
</dbReference>
<gene>
    <name evidence="1" type="ORF">AS594_38730</name>
</gene>
<sequence>MRSGLSLARPVTVLPELLAVLHHLNQASTAKPGVGMSSGTGGSYWADKALPSVFKHELLKRYLPQFGGMTGSRSHDKRVVYLDGYAGEGRYENGEPASAELALRIAADLQSRAGLTLLCFFSESQPKSFDLLHEVVQQYRASGVLAHAHRGEVDGVLDQVVDRAEQNRCSSSWIRAGCSCPRTGWWTCWPASCRTRNGPRLSC</sequence>
<protein>
    <recommendedName>
        <fullName evidence="3">Three-Cys-motif partner protein TcmP</fullName>
    </recommendedName>
</protein>
<dbReference type="Proteomes" id="UP000095759">
    <property type="component" value="Unassembled WGS sequence"/>
</dbReference>